<dbReference type="Proteomes" id="UP001642900">
    <property type="component" value="Unassembled WGS sequence"/>
</dbReference>
<sequence>MSYRIEPSLPVTAEVRRIAADEIGKAIGDLAASRTEPEKGLHACRKRLKKLRALFRLVRPGDEQFCQTENGRYRDIARSLAGAREDTALIETVDRLVKAFPGQTSAGELDAVRSALVVRRDALVRERTGLEETVNAAVEACGQGRAALAGLILPDDPEAAADVLADGAGKTLRRARRALDTAGKRGQPEDFHELRKCVKAHWMHVLLLHRFWPRPVKSRRKALDALGERLGELNDIFVMRRLVKSDGEALGSKEQLKLLGQLMKRSEKALRKQCLREAELLFGEARKPIVRKIADRYQAGASESQPGINQ</sequence>
<evidence type="ECO:0000313" key="3">
    <source>
        <dbReference type="Proteomes" id="UP001642900"/>
    </source>
</evidence>
<dbReference type="AlphaFoldDB" id="A0A6G4WG18"/>
<protein>
    <submittedName>
        <fullName evidence="2">CHAD domain-containing protein</fullName>
    </submittedName>
</protein>
<organism evidence="2 3">
    <name type="scientific">Allomesorhizobium camelthorni</name>
    <dbReference type="NCBI Taxonomy" id="475069"/>
    <lineage>
        <taxon>Bacteria</taxon>
        <taxon>Pseudomonadati</taxon>
        <taxon>Pseudomonadota</taxon>
        <taxon>Alphaproteobacteria</taxon>
        <taxon>Hyphomicrobiales</taxon>
        <taxon>Phyllobacteriaceae</taxon>
        <taxon>Allomesorhizobium</taxon>
    </lineage>
</organism>
<evidence type="ECO:0000259" key="1">
    <source>
        <dbReference type="PROSITE" id="PS51708"/>
    </source>
</evidence>
<dbReference type="RefSeq" id="WP_165031330.1">
    <property type="nucleotide sequence ID" value="NZ_JAAKZF010000035.1"/>
</dbReference>
<dbReference type="SMART" id="SM00880">
    <property type="entry name" value="CHAD"/>
    <property type="match status" value="1"/>
</dbReference>
<dbReference type="InterPro" id="IPR038186">
    <property type="entry name" value="CHAD_dom_sf"/>
</dbReference>
<dbReference type="Gene3D" id="1.40.20.10">
    <property type="entry name" value="CHAD domain"/>
    <property type="match status" value="1"/>
</dbReference>
<proteinExistence type="predicted"/>
<evidence type="ECO:0000313" key="2">
    <source>
        <dbReference type="EMBL" id="NGO53701.1"/>
    </source>
</evidence>
<dbReference type="Pfam" id="PF05235">
    <property type="entry name" value="CHAD"/>
    <property type="match status" value="1"/>
</dbReference>
<dbReference type="PANTHER" id="PTHR39339">
    <property type="entry name" value="SLR1444 PROTEIN"/>
    <property type="match status" value="1"/>
</dbReference>
<dbReference type="EMBL" id="JAAKZF010000035">
    <property type="protein sequence ID" value="NGO53701.1"/>
    <property type="molecule type" value="Genomic_DNA"/>
</dbReference>
<name>A0A6G4WG18_9HYPH</name>
<dbReference type="PANTHER" id="PTHR39339:SF1">
    <property type="entry name" value="CHAD DOMAIN-CONTAINING PROTEIN"/>
    <property type="match status" value="1"/>
</dbReference>
<comment type="caution">
    <text evidence="2">The sequence shown here is derived from an EMBL/GenBank/DDBJ whole genome shotgun (WGS) entry which is preliminary data.</text>
</comment>
<keyword evidence="3" id="KW-1185">Reference proteome</keyword>
<dbReference type="InterPro" id="IPR007899">
    <property type="entry name" value="CHAD_dom"/>
</dbReference>
<feature type="domain" description="CHAD" evidence="1">
    <location>
        <begin position="8"/>
        <end position="287"/>
    </location>
</feature>
<accession>A0A6G4WG18</accession>
<dbReference type="PROSITE" id="PS51708">
    <property type="entry name" value="CHAD"/>
    <property type="match status" value="1"/>
</dbReference>
<reference evidence="2 3" key="1">
    <citation type="submission" date="2020-02" db="EMBL/GenBank/DDBJ databases">
        <title>Genome sequence of strain CCNWXJ40-4.</title>
        <authorList>
            <person name="Gao J."/>
            <person name="Sun J."/>
        </authorList>
    </citation>
    <scope>NUCLEOTIDE SEQUENCE [LARGE SCALE GENOMIC DNA]</scope>
    <source>
        <strain evidence="2 3">CCNWXJ 40-4</strain>
    </source>
</reference>
<gene>
    <name evidence="2" type="ORF">G6N73_21465</name>
</gene>